<organism evidence="2 3">
    <name type="scientific">Vitis vinifera</name>
    <name type="common">Grape</name>
    <dbReference type="NCBI Taxonomy" id="29760"/>
    <lineage>
        <taxon>Eukaryota</taxon>
        <taxon>Viridiplantae</taxon>
        <taxon>Streptophyta</taxon>
        <taxon>Embryophyta</taxon>
        <taxon>Tracheophyta</taxon>
        <taxon>Spermatophyta</taxon>
        <taxon>Magnoliopsida</taxon>
        <taxon>eudicotyledons</taxon>
        <taxon>Gunneridae</taxon>
        <taxon>Pentapetalae</taxon>
        <taxon>rosids</taxon>
        <taxon>Vitales</taxon>
        <taxon>Vitaceae</taxon>
        <taxon>Viteae</taxon>
        <taxon>Vitis</taxon>
    </lineage>
</organism>
<dbReference type="AlphaFoldDB" id="A0A438J934"/>
<feature type="region of interest" description="Disordered" evidence="1">
    <location>
        <begin position="80"/>
        <end position="99"/>
    </location>
</feature>
<protein>
    <submittedName>
        <fullName evidence="2">Glycine dehydrogenase (Decarboxylating) A, mitochondrial</fullName>
    </submittedName>
</protein>
<reference evidence="2 3" key="1">
    <citation type="journal article" date="2018" name="PLoS Genet.">
        <title>Population sequencing reveals clonal diversity and ancestral inbreeding in the grapevine cultivar Chardonnay.</title>
        <authorList>
            <person name="Roach M.J."/>
            <person name="Johnson D.L."/>
            <person name="Bohlmann J."/>
            <person name="van Vuuren H.J."/>
            <person name="Jones S.J."/>
            <person name="Pretorius I.S."/>
            <person name="Schmidt S.A."/>
            <person name="Borneman A.R."/>
        </authorList>
    </citation>
    <scope>NUCLEOTIDE SEQUENCE [LARGE SCALE GENOMIC DNA]</scope>
    <source>
        <strain evidence="3">cv. Chardonnay</strain>
        <tissue evidence="2">Leaf</tissue>
    </source>
</reference>
<dbReference type="OrthoDB" id="6537869at2759"/>
<gene>
    <name evidence="2" type="primary">GDCSPA</name>
    <name evidence="2" type="ORF">CK203_013683</name>
</gene>
<comment type="caution">
    <text evidence="2">The sequence shown here is derived from an EMBL/GenBank/DDBJ whole genome shotgun (WGS) entry which is preliminary data.</text>
</comment>
<sequence>MERARRLANRAILRRVVAESKRHLHISSSSPALVDSSSSFRSVSSMSLLRSHLILGSNVRNATGSGVGSQLRSISVESLRPSDTFPRRHNSATPQEESSMAETCGFRVLMLLLMPLSPNRSGLGR</sequence>
<evidence type="ECO:0000313" key="2">
    <source>
        <dbReference type="EMBL" id="RVX05482.1"/>
    </source>
</evidence>
<dbReference type="Proteomes" id="UP000288805">
    <property type="component" value="Unassembled WGS sequence"/>
</dbReference>
<accession>A0A438J934</accession>
<proteinExistence type="predicted"/>
<name>A0A438J934_VITVI</name>
<evidence type="ECO:0000256" key="1">
    <source>
        <dbReference type="SAM" id="MobiDB-lite"/>
    </source>
</evidence>
<evidence type="ECO:0000313" key="3">
    <source>
        <dbReference type="Proteomes" id="UP000288805"/>
    </source>
</evidence>
<dbReference type="EMBL" id="QGNW01000056">
    <property type="protein sequence ID" value="RVX05482.1"/>
    <property type="molecule type" value="Genomic_DNA"/>
</dbReference>